<evidence type="ECO:0000313" key="5">
    <source>
        <dbReference type="Proteomes" id="UP000230750"/>
    </source>
</evidence>
<dbReference type="InterPro" id="IPR025252">
    <property type="entry name" value="DUF4200"/>
</dbReference>
<dbReference type="GO" id="GO:0005856">
    <property type="term" value="C:cytoskeleton"/>
    <property type="evidence" value="ECO:0007669"/>
    <property type="project" value="UniProtKB-ARBA"/>
</dbReference>
<keyword evidence="1 2" id="KW-0175">Coiled coil</keyword>
<evidence type="ECO:0000259" key="3">
    <source>
        <dbReference type="Pfam" id="PF13863"/>
    </source>
</evidence>
<evidence type="ECO:0000256" key="1">
    <source>
        <dbReference type="ARBA" id="ARBA00023054"/>
    </source>
</evidence>
<name>A0A2G8JSN6_STIJA</name>
<sequence length="355" mass="41942">MPLLKTSTLDLEEPKQNVFVTQLGDHTRNEEDELPPEDVNKYPIVKESAAQLIETGLNTTQKTLLLKREVEVEQVTEELRVKRAEFQQRMEYCERRRGDLQQRQQEMKDRVKKFEKFIDETEAKRRRAIHKYQTELKLKEQKESELDQLLTQLDELKDRHAFLDERIQKHKKFEVYLMKVLDHVPENYLEVNDSMLRAIMDRHRTLAATNRSLVERVQDMYDGVESATKELNQIKTNHVQKKLVINKQLAELQNIQEERTDMNTQLEEMFFTDMTSFRDQNELLGRIKMAINNVSEKCVKAQDPPLNSLEYEEKLSLIMAFLVDKIAVERMARLGFDGDMYTLDSRRKSATSSKS</sequence>
<evidence type="ECO:0000256" key="2">
    <source>
        <dbReference type="SAM" id="Coils"/>
    </source>
</evidence>
<dbReference type="EMBL" id="MRZV01001315">
    <property type="protein sequence ID" value="PIK38776.1"/>
    <property type="molecule type" value="Genomic_DNA"/>
</dbReference>
<dbReference type="InterPro" id="IPR051147">
    <property type="entry name" value="CFAP_domain-containing"/>
</dbReference>
<dbReference type="STRING" id="307972.A0A2G8JSN6"/>
<dbReference type="PANTHER" id="PTHR21683:SF18">
    <property type="entry name" value="COILED-COIL DOMAIN-CONTAINING PROTEIN 42 HOMOLOG"/>
    <property type="match status" value="1"/>
</dbReference>
<evidence type="ECO:0000313" key="4">
    <source>
        <dbReference type="EMBL" id="PIK38776.1"/>
    </source>
</evidence>
<dbReference type="OrthoDB" id="2134857at2759"/>
<feature type="coiled-coil region" evidence="2">
    <location>
        <begin position="104"/>
        <end position="166"/>
    </location>
</feature>
<dbReference type="AlphaFoldDB" id="A0A2G8JSN6"/>
<protein>
    <submittedName>
        <fullName evidence="4">Putative coiled-coil domain-containing protein</fullName>
    </submittedName>
</protein>
<dbReference type="Pfam" id="PF13863">
    <property type="entry name" value="DUF4200"/>
    <property type="match status" value="1"/>
</dbReference>
<dbReference type="Proteomes" id="UP000230750">
    <property type="component" value="Unassembled WGS sequence"/>
</dbReference>
<feature type="domain" description="DUF4200" evidence="3">
    <location>
        <begin position="65"/>
        <end position="182"/>
    </location>
</feature>
<keyword evidence="5" id="KW-1185">Reference proteome</keyword>
<accession>A0A2G8JSN6</accession>
<reference evidence="4 5" key="1">
    <citation type="journal article" date="2017" name="PLoS Biol.">
        <title>The sea cucumber genome provides insights into morphological evolution and visceral regeneration.</title>
        <authorList>
            <person name="Zhang X."/>
            <person name="Sun L."/>
            <person name="Yuan J."/>
            <person name="Sun Y."/>
            <person name="Gao Y."/>
            <person name="Zhang L."/>
            <person name="Li S."/>
            <person name="Dai H."/>
            <person name="Hamel J.F."/>
            <person name="Liu C."/>
            <person name="Yu Y."/>
            <person name="Liu S."/>
            <person name="Lin W."/>
            <person name="Guo K."/>
            <person name="Jin S."/>
            <person name="Xu P."/>
            <person name="Storey K.B."/>
            <person name="Huan P."/>
            <person name="Zhang T."/>
            <person name="Zhou Y."/>
            <person name="Zhang J."/>
            <person name="Lin C."/>
            <person name="Li X."/>
            <person name="Xing L."/>
            <person name="Huo D."/>
            <person name="Sun M."/>
            <person name="Wang L."/>
            <person name="Mercier A."/>
            <person name="Li F."/>
            <person name="Yang H."/>
            <person name="Xiang J."/>
        </authorList>
    </citation>
    <scope>NUCLEOTIDE SEQUENCE [LARGE SCALE GENOMIC DNA]</scope>
    <source>
        <strain evidence="4">Shaxun</strain>
        <tissue evidence="4">Muscle</tissue>
    </source>
</reference>
<proteinExistence type="predicted"/>
<dbReference type="PANTHER" id="PTHR21683">
    <property type="entry name" value="COILED-COIL DOMAIN-CONTAINING PROTEIN 42 LIKE-2-LIKE-RELATED"/>
    <property type="match status" value="1"/>
</dbReference>
<comment type="caution">
    <text evidence="4">The sequence shown here is derived from an EMBL/GenBank/DDBJ whole genome shotgun (WGS) entry which is preliminary data.</text>
</comment>
<organism evidence="4 5">
    <name type="scientific">Stichopus japonicus</name>
    <name type="common">Sea cucumber</name>
    <dbReference type="NCBI Taxonomy" id="307972"/>
    <lineage>
        <taxon>Eukaryota</taxon>
        <taxon>Metazoa</taxon>
        <taxon>Echinodermata</taxon>
        <taxon>Eleutherozoa</taxon>
        <taxon>Echinozoa</taxon>
        <taxon>Holothuroidea</taxon>
        <taxon>Aspidochirotacea</taxon>
        <taxon>Aspidochirotida</taxon>
        <taxon>Stichopodidae</taxon>
        <taxon>Apostichopus</taxon>
    </lineage>
</organism>
<gene>
    <name evidence="4" type="ORF">BSL78_24389</name>
</gene>